<dbReference type="InterPro" id="IPR036388">
    <property type="entry name" value="WH-like_DNA-bd_sf"/>
</dbReference>
<dbReference type="FunFam" id="1.10.10.10:FF:000214">
    <property type="entry name" value="Methylated-DNA--protein-cysteine methyltransferase"/>
    <property type="match status" value="1"/>
</dbReference>
<evidence type="ECO:0000259" key="10">
    <source>
        <dbReference type="Pfam" id="PF01035"/>
    </source>
</evidence>
<sequence length="171" mass="18924">MKIYYHSPIGIIEIEGGPAGVRSCSFASEKEAAGLKPAGSGSELEAVPDVLEEARRQLDEYFKGRRQKFSVRLDLRGTEFQRKVWAELRKIPFGQTRSYGEIARACGRGGAARAVGGANHMNPVVILVPCHRVIGADGSLTGFGGGLWRKKWLLEHEKKVLEADRQNKYKK</sequence>
<dbReference type="Pfam" id="PF02870">
    <property type="entry name" value="Methyltransf_1N"/>
    <property type="match status" value="1"/>
</dbReference>
<comment type="similarity">
    <text evidence="2 9">Belongs to the MGMT family.</text>
</comment>
<dbReference type="CDD" id="cd06445">
    <property type="entry name" value="ATase"/>
    <property type="match status" value="1"/>
</dbReference>
<reference evidence="12 13" key="1">
    <citation type="submission" date="2018-08" db="EMBL/GenBank/DDBJ databases">
        <title>Genome analysis of the thermophilic bacterium of the candidate phylum Aminicenantes from deep subsurface aquifer revealed its physiology and ecological role.</title>
        <authorList>
            <person name="Kadnikov V.V."/>
            <person name="Mardanov A.V."/>
            <person name="Beletsky A.V."/>
            <person name="Karnachuk O.V."/>
            <person name="Ravin N.V."/>
        </authorList>
    </citation>
    <scope>NUCLEOTIDE SEQUENCE [LARGE SCALE GENOMIC DNA]</scope>
    <source>
        <strain evidence="12">BY38</strain>
    </source>
</reference>
<evidence type="ECO:0000259" key="11">
    <source>
        <dbReference type="Pfam" id="PF02870"/>
    </source>
</evidence>
<dbReference type="InterPro" id="IPR008332">
    <property type="entry name" value="MethylG_MeTrfase_N"/>
</dbReference>
<evidence type="ECO:0000256" key="7">
    <source>
        <dbReference type="ARBA" id="ARBA00023204"/>
    </source>
</evidence>
<dbReference type="InterPro" id="IPR001497">
    <property type="entry name" value="MethylDNA_cys_MeTrfase_AS"/>
</dbReference>
<evidence type="ECO:0000313" key="13">
    <source>
        <dbReference type="Proteomes" id="UP000257323"/>
    </source>
</evidence>
<comment type="subcellular location">
    <subcellularLocation>
        <location evidence="9">Cytoplasm</location>
    </subcellularLocation>
</comment>
<feature type="domain" description="Methylguanine DNA methyltransferase ribonuclease-like" evidence="11">
    <location>
        <begin position="3"/>
        <end position="75"/>
    </location>
</feature>
<dbReference type="GO" id="GO:0032259">
    <property type="term" value="P:methylation"/>
    <property type="evidence" value="ECO:0007669"/>
    <property type="project" value="UniProtKB-KW"/>
</dbReference>
<keyword evidence="4 9" id="KW-0489">Methyltransferase</keyword>
<feature type="domain" description="Methylated-DNA-[protein]-cysteine S-methyltransferase DNA binding" evidence="10">
    <location>
        <begin position="79"/>
        <end position="158"/>
    </location>
</feature>
<keyword evidence="7 9" id="KW-0234">DNA repair</keyword>
<dbReference type="PROSITE" id="PS00374">
    <property type="entry name" value="MGMT"/>
    <property type="match status" value="1"/>
</dbReference>
<evidence type="ECO:0000256" key="9">
    <source>
        <dbReference type="HAMAP-Rule" id="MF_00772"/>
    </source>
</evidence>
<evidence type="ECO:0000256" key="6">
    <source>
        <dbReference type="ARBA" id="ARBA00022763"/>
    </source>
</evidence>
<evidence type="ECO:0000256" key="4">
    <source>
        <dbReference type="ARBA" id="ARBA00022603"/>
    </source>
</evidence>
<dbReference type="HAMAP" id="MF_00772">
    <property type="entry name" value="OGT"/>
    <property type="match status" value="1"/>
</dbReference>
<evidence type="ECO:0000256" key="3">
    <source>
        <dbReference type="ARBA" id="ARBA00022490"/>
    </source>
</evidence>
<evidence type="ECO:0000256" key="1">
    <source>
        <dbReference type="ARBA" id="ARBA00001286"/>
    </source>
</evidence>
<accession>A0A3E2BNM6</accession>
<dbReference type="NCBIfam" id="TIGR00589">
    <property type="entry name" value="ogt"/>
    <property type="match status" value="1"/>
</dbReference>
<dbReference type="SUPFAM" id="SSF53155">
    <property type="entry name" value="Methylated DNA-protein cysteine methyltransferase domain"/>
    <property type="match status" value="1"/>
</dbReference>
<name>A0A3E2BNM6_9BACT</name>
<protein>
    <recommendedName>
        <fullName evidence="9">Methylated-DNA--protein-cysteine methyltransferase</fullName>
        <ecNumber evidence="9">2.1.1.63</ecNumber>
    </recommendedName>
    <alternativeName>
        <fullName evidence="9">6-O-methylguanine-DNA methyltransferase</fullName>
        <shortName evidence="9">MGMT</shortName>
    </alternativeName>
    <alternativeName>
        <fullName evidence="9">O-6-methylguanine-DNA-alkyltransferase</fullName>
    </alternativeName>
</protein>
<evidence type="ECO:0000256" key="5">
    <source>
        <dbReference type="ARBA" id="ARBA00022679"/>
    </source>
</evidence>
<keyword evidence="6 9" id="KW-0227">DNA damage</keyword>
<gene>
    <name evidence="12" type="ORF">OP8BY_1949</name>
</gene>
<comment type="caution">
    <text evidence="12">The sequence shown here is derived from an EMBL/GenBank/DDBJ whole genome shotgun (WGS) entry which is preliminary data.</text>
</comment>
<proteinExistence type="inferred from homology"/>
<dbReference type="Gene3D" id="3.30.160.70">
    <property type="entry name" value="Methylated DNA-protein cysteine methyltransferase domain"/>
    <property type="match status" value="1"/>
</dbReference>
<dbReference type="InterPro" id="IPR036631">
    <property type="entry name" value="MGMT_N_sf"/>
</dbReference>
<comment type="miscellaneous">
    <text evidence="9">This enzyme catalyzes only one turnover and therefore is not strictly catalytic. According to one definition, an enzyme is a biocatalyst that acts repeatedly and over many reaction cycles.</text>
</comment>
<comment type="catalytic activity">
    <reaction evidence="1 9">
        <text>a 4-O-methyl-thymidine in DNA + L-cysteinyl-[protein] = a thymidine in DNA + S-methyl-L-cysteinyl-[protein]</text>
        <dbReference type="Rhea" id="RHEA:53428"/>
        <dbReference type="Rhea" id="RHEA-COMP:10131"/>
        <dbReference type="Rhea" id="RHEA-COMP:10132"/>
        <dbReference type="Rhea" id="RHEA-COMP:13555"/>
        <dbReference type="Rhea" id="RHEA-COMP:13556"/>
        <dbReference type="ChEBI" id="CHEBI:29950"/>
        <dbReference type="ChEBI" id="CHEBI:82612"/>
        <dbReference type="ChEBI" id="CHEBI:137386"/>
        <dbReference type="ChEBI" id="CHEBI:137387"/>
        <dbReference type="EC" id="2.1.1.63"/>
    </reaction>
</comment>
<dbReference type="Gene3D" id="1.10.10.10">
    <property type="entry name" value="Winged helix-like DNA-binding domain superfamily/Winged helix DNA-binding domain"/>
    <property type="match status" value="1"/>
</dbReference>
<comment type="function">
    <text evidence="9">Involved in the cellular defense against the biological effects of O6-methylguanine (O6-MeG) and O4-methylthymine (O4-MeT) in DNA. Repairs the methylated nucleobase in DNA by stoichiometrically transferring the methyl group to a cysteine residue in the enzyme. This is a suicide reaction: the enzyme is irreversibly inactivated.</text>
</comment>
<dbReference type="PANTHER" id="PTHR10815">
    <property type="entry name" value="METHYLATED-DNA--PROTEIN-CYSTEINE METHYLTRANSFERASE"/>
    <property type="match status" value="1"/>
</dbReference>
<dbReference type="Proteomes" id="UP000257323">
    <property type="component" value="Unassembled WGS sequence"/>
</dbReference>
<comment type="catalytic activity">
    <reaction evidence="8 9">
        <text>a 6-O-methyl-2'-deoxyguanosine in DNA + L-cysteinyl-[protein] = S-methyl-L-cysteinyl-[protein] + a 2'-deoxyguanosine in DNA</text>
        <dbReference type="Rhea" id="RHEA:24000"/>
        <dbReference type="Rhea" id="RHEA-COMP:10131"/>
        <dbReference type="Rhea" id="RHEA-COMP:10132"/>
        <dbReference type="Rhea" id="RHEA-COMP:11367"/>
        <dbReference type="Rhea" id="RHEA-COMP:11368"/>
        <dbReference type="ChEBI" id="CHEBI:29950"/>
        <dbReference type="ChEBI" id="CHEBI:82612"/>
        <dbReference type="ChEBI" id="CHEBI:85445"/>
        <dbReference type="ChEBI" id="CHEBI:85448"/>
        <dbReference type="EC" id="2.1.1.63"/>
    </reaction>
</comment>
<dbReference type="AlphaFoldDB" id="A0A3E2BNM6"/>
<keyword evidence="5 9" id="KW-0808">Transferase</keyword>
<dbReference type="GO" id="GO:0006307">
    <property type="term" value="P:DNA alkylation repair"/>
    <property type="evidence" value="ECO:0007669"/>
    <property type="project" value="UniProtKB-UniRule"/>
</dbReference>
<dbReference type="EC" id="2.1.1.63" evidence="9"/>
<evidence type="ECO:0000256" key="2">
    <source>
        <dbReference type="ARBA" id="ARBA00008711"/>
    </source>
</evidence>
<organism evidence="12 13">
    <name type="scientific">Candidatus Saccharicenans subterraneus</name>
    <dbReference type="NCBI Taxonomy" id="2508984"/>
    <lineage>
        <taxon>Bacteria</taxon>
        <taxon>Candidatus Aminicenantota</taxon>
        <taxon>Candidatus Aminicenantia</taxon>
        <taxon>Candidatus Aminicenantales</taxon>
        <taxon>Candidatus Saccharicenantaceae</taxon>
        <taxon>Candidatus Saccharicenans</taxon>
    </lineage>
</organism>
<dbReference type="Pfam" id="PF01035">
    <property type="entry name" value="DNA_binding_1"/>
    <property type="match status" value="1"/>
</dbReference>
<dbReference type="SUPFAM" id="SSF46767">
    <property type="entry name" value="Methylated DNA-protein cysteine methyltransferase, C-terminal domain"/>
    <property type="match status" value="1"/>
</dbReference>
<feature type="active site" description="Nucleophile; methyl group acceptor" evidence="9">
    <location>
        <position position="130"/>
    </location>
</feature>
<keyword evidence="3 9" id="KW-0963">Cytoplasm</keyword>
<dbReference type="PANTHER" id="PTHR10815:SF5">
    <property type="entry name" value="METHYLATED-DNA--PROTEIN-CYSTEINE METHYLTRANSFERASE"/>
    <property type="match status" value="1"/>
</dbReference>
<dbReference type="EMBL" id="QUAH01000004">
    <property type="protein sequence ID" value="RFT16345.1"/>
    <property type="molecule type" value="Genomic_DNA"/>
</dbReference>
<dbReference type="InterPro" id="IPR036217">
    <property type="entry name" value="MethylDNA_cys_MeTrfase_DNAb"/>
</dbReference>
<evidence type="ECO:0000313" key="12">
    <source>
        <dbReference type="EMBL" id="RFT16345.1"/>
    </source>
</evidence>
<dbReference type="GO" id="GO:0003908">
    <property type="term" value="F:methylated-DNA-[protein]-cysteine S-methyltransferase activity"/>
    <property type="evidence" value="ECO:0007669"/>
    <property type="project" value="UniProtKB-UniRule"/>
</dbReference>
<evidence type="ECO:0000256" key="8">
    <source>
        <dbReference type="ARBA" id="ARBA00049348"/>
    </source>
</evidence>
<dbReference type="InterPro" id="IPR014048">
    <property type="entry name" value="MethylDNA_cys_MeTrfase_DNA-bd"/>
</dbReference>
<dbReference type="GO" id="GO:0005737">
    <property type="term" value="C:cytoplasm"/>
    <property type="evidence" value="ECO:0007669"/>
    <property type="project" value="UniProtKB-SubCell"/>
</dbReference>
<dbReference type="InterPro" id="IPR023546">
    <property type="entry name" value="MGMT"/>
</dbReference>